<evidence type="ECO:0000256" key="4">
    <source>
        <dbReference type="ARBA" id="ARBA00022801"/>
    </source>
</evidence>
<dbReference type="GO" id="GO:0016042">
    <property type="term" value="P:lipid catabolic process"/>
    <property type="evidence" value="ECO:0007669"/>
    <property type="project" value="UniProtKB-KW"/>
</dbReference>
<dbReference type="EC" id="3.1.4.4" evidence="3"/>
<dbReference type="STRING" id="1678840.ATC1_12369"/>
<dbReference type="SUPFAM" id="SSF56024">
    <property type="entry name" value="Phospholipase D/nuclease"/>
    <property type="match status" value="2"/>
</dbReference>
<feature type="domain" description="PLD phosphodiesterase" evidence="7">
    <location>
        <begin position="119"/>
        <end position="146"/>
    </location>
</feature>
<evidence type="ECO:0000259" key="7">
    <source>
        <dbReference type="PROSITE" id="PS50035"/>
    </source>
</evidence>
<comment type="similarity">
    <text evidence="2">Belongs to the phospholipase D family.</text>
</comment>
<sequence>MRKIGLFAAVLISLFGNNMLHVIAISDRTESSIEVFFNNPYEQHRDDTLQSMILEEIENAESRIYVATYNFTDTKTAQALIQAFKRGVEVRIVIHAENSDSDVMKDLARSGIKIQKSNSDGLMHAKFIVIDYDLTISGSANMTPGSFFYDNNFMFRIVSSEMNSIFLNEFNEMFISKKFGSNSPKTKSSPTITLEDGTKILIRFAPEDNISNSLLSLIQASKKSIYVLAYSFASNDLGNALIDRYDDGLDIKVIFEGEKAFSDSGGEARYLEKAGVPIFMDGSDDSLMHEKVFIFDESVVSAGSYNFTRSADTKNDEQILIVQNKEIVDAFLDEFDKIYEEAK</sequence>
<dbReference type="RefSeq" id="WP_062278597.1">
    <property type="nucleotide sequence ID" value="NZ_DF968180.1"/>
</dbReference>
<dbReference type="CDD" id="cd09116">
    <property type="entry name" value="PLDc_Nuc_like"/>
    <property type="match status" value="1"/>
</dbReference>
<protein>
    <recommendedName>
        <fullName evidence="3">phospholipase D</fullName>
        <ecNumber evidence="3">3.1.4.4</ecNumber>
    </recommendedName>
</protein>
<keyword evidence="5" id="KW-0442">Lipid degradation</keyword>
<evidence type="ECO:0000256" key="2">
    <source>
        <dbReference type="ARBA" id="ARBA00008664"/>
    </source>
</evidence>
<dbReference type="AlphaFoldDB" id="A0A0K8PAZ3"/>
<dbReference type="EMBL" id="DF968180">
    <property type="protein sequence ID" value="GAP39833.1"/>
    <property type="molecule type" value="Genomic_DNA"/>
</dbReference>
<gene>
    <name evidence="8" type="ORF">ATC1_12369</name>
</gene>
<dbReference type="PANTHER" id="PTHR43856">
    <property type="entry name" value="CARDIOLIPIN HYDROLASE"/>
    <property type="match status" value="1"/>
</dbReference>
<dbReference type="PANTHER" id="PTHR43856:SF1">
    <property type="entry name" value="MITOCHONDRIAL CARDIOLIPIN HYDROLASE"/>
    <property type="match status" value="1"/>
</dbReference>
<dbReference type="OrthoDB" id="155099at2"/>
<dbReference type="GO" id="GO:0006793">
    <property type="term" value="P:phosphorus metabolic process"/>
    <property type="evidence" value="ECO:0007669"/>
    <property type="project" value="UniProtKB-ARBA"/>
</dbReference>
<evidence type="ECO:0000256" key="5">
    <source>
        <dbReference type="ARBA" id="ARBA00022963"/>
    </source>
</evidence>
<dbReference type="SMART" id="SM00155">
    <property type="entry name" value="PLDc"/>
    <property type="match status" value="2"/>
</dbReference>
<dbReference type="Proteomes" id="UP000053370">
    <property type="component" value="Unassembled WGS sequence"/>
</dbReference>
<name>A0A0K8PAZ3_9CHLR</name>
<dbReference type="Pfam" id="PF13091">
    <property type="entry name" value="PLDc_2"/>
    <property type="match status" value="2"/>
</dbReference>
<evidence type="ECO:0000313" key="9">
    <source>
        <dbReference type="Proteomes" id="UP000053370"/>
    </source>
</evidence>
<dbReference type="GO" id="GO:0016891">
    <property type="term" value="F:RNA endonuclease activity producing 5'-phosphomonoesters, hydrolytic mechanism"/>
    <property type="evidence" value="ECO:0007669"/>
    <property type="project" value="TreeGrafter"/>
</dbReference>
<dbReference type="InterPro" id="IPR025202">
    <property type="entry name" value="PLD-like_dom"/>
</dbReference>
<dbReference type="InterPro" id="IPR001736">
    <property type="entry name" value="PLipase_D/transphosphatidylase"/>
</dbReference>
<keyword evidence="6" id="KW-0443">Lipid metabolism</keyword>
<dbReference type="GO" id="GO:0004630">
    <property type="term" value="F:phospholipase D activity"/>
    <property type="evidence" value="ECO:0007669"/>
    <property type="project" value="UniProtKB-EC"/>
</dbReference>
<evidence type="ECO:0000256" key="1">
    <source>
        <dbReference type="ARBA" id="ARBA00000798"/>
    </source>
</evidence>
<evidence type="ECO:0000313" key="8">
    <source>
        <dbReference type="EMBL" id="GAP39833.1"/>
    </source>
</evidence>
<reference evidence="8" key="1">
    <citation type="journal article" date="2015" name="Genome Announc.">
        <title>Draft Genome Sequence of Anaerolineae Strain TC1, a Novel Isolate from a Methanogenic Wastewater Treatment System.</title>
        <authorList>
            <person name="Matsuura N."/>
            <person name="Tourlousse D.M."/>
            <person name="Sun L."/>
            <person name="Toyonaga M."/>
            <person name="Kuroda K."/>
            <person name="Ohashi A."/>
            <person name="Cruz R."/>
            <person name="Yamaguchi T."/>
            <person name="Sekiguchi Y."/>
        </authorList>
    </citation>
    <scope>NUCLEOTIDE SEQUENCE [LARGE SCALE GENOMIC DNA]</scope>
    <source>
        <strain evidence="8">TC1</strain>
    </source>
</reference>
<keyword evidence="9" id="KW-1185">Reference proteome</keyword>
<dbReference type="InterPro" id="IPR051406">
    <property type="entry name" value="PLD_domain"/>
</dbReference>
<evidence type="ECO:0000256" key="6">
    <source>
        <dbReference type="ARBA" id="ARBA00023098"/>
    </source>
</evidence>
<organism evidence="8">
    <name type="scientific">Flexilinea flocculi</name>
    <dbReference type="NCBI Taxonomy" id="1678840"/>
    <lineage>
        <taxon>Bacteria</taxon>
        <taxon>Bacillati</taxon>
        <taxon>Chloroflexota</taxon>
        <taxon>Anaerolineae</taxon>
        <taxon>Anaerolineales</taxon>
        <taxon>Anaerolineaceae</taxon>
        <taxon>Flexilinea</taxon>
    </lineage>
</organism>
<dbReference type="Gene3D" id="3.30.870.10">
    <property type="entry name" value="Endonuclease Chain A"/>
    <property type="match status" value="2"/>
</dbReference>
<dbReference type="PROSITE" id="PS50035">
    <property type="entry name" value="PLD"/>
    <property type="match status" value="2"/>
</dbReference>
<comment type="catalytic activity">
    <reaction evidence="1">
        <text>a 1,2-diacyl-sn-glycero-3-phosphocholine + H2O = a 1,2-diacyl-sn-glycero-3-phosphate + choline + H(+)</text>
        <dbReference type="Rhea" id="RHEA:14445"/>
        <dbReference type="ChEBI" id="CHEBI:15354"/>
        <dbReference type="ChEBI" id="CHEBI:15377"/>
        <dbReference type="ChEBI" id="CHEBI:15378"/>
        <dbReference type="ChEBI" id="CHEBI:57643"/>
        <dbReference type="ChEBI" id="CHEBI:58608"/>
        <dbReference type="EC" id="3.1.4.4"/>
    </reaction>
</comment>
<accession>A0A0K8PAZ3</accession>
<evidence type="ECO:0000256" key="3">
    <source>
        <dbReference type="ARBA" id="ARBA00012027"/>
    </source>
</evidence>
<proteinExistence type="inferred from homology"/>
<feature type="domain" description="PLD phosphodiesterase" evidence="7">
    <location>
        <begin position="284"/>
        <end position="311"/>
    </location>
</feature>
<keyword evidence="4" id="KW-0378">Hydrolase</keyword>